<proteinExistence type="predicted"/>
<organism evidence="1">
    <name type="scientific">Arundo donax</name>
    <name type="common">Giant reed</name>
    <name type="synonym">Donax arundinaceus</name>
    <dbReference type="NCBI Taxonomy" id="35708"/>
    <lineage>
        <taxon>Eukaryota</taxon>
        <taxon>Viridiplantae</taxon>
        <taxon>Streptophyta</taxon>
        <taxon>Embryophyta</taxon>
        <taxon>Tracheophyta</taxon>
        <taxon>Spermatophyta</taxon>
        <taxon>Magnoliopsida</taxon>
        <taxon>Liliopsida</taxon>
        <taxon>Poales</taxon>
        <taxon>Poaceae</taxon>
        <taxon>PACMAD clade</taxon>
        <taxon>Arundinoideae</taxon>
        <taxon>Arundineae</taxon>
        <taxon>Arundo</taxon>
    </lineage>
</organism>
<dbReference type="AlphaFoldDB" id="A0A0A8Y133"/>
<protein>
    <recommendedName>
        <fullName evidence="2">DUF4283 domain-containing protein</fullName>
    </recommendedName>
</protein>
<reference evidence="1" key="1">
    <citation type="submission" date="2014-09" db="EMBL/GenBank/DDBJ databases">
        <authorList>
            <person name="Magalhaes I.L.F."/>
            <person name="Oliveira U."/>
            <person name="Santos F.R."/>
            <person name="Vidigal T.H.D.A."/>
            <person name="Brescovit A.D."/>
            <person name="Santos A.J."/>
        </authorList>
    </citation>
    <scope>NUCLEOTIDE SEQUENCE</scope>
    <source>
        <tissue evidence="1">Shoot tissue taken approximately 20 cm above the soil surface</tissue>
    </source>
</reference>
<sequence>MNAVGNIWCPRWGIHCRDLGDNLFLFTFLQPAGKHRAIENGPWEFGGDLLIVRSSTRIVCWRSWSFCSC</sequence>
<evidence type="ECO:0000313" key="1">
    <source>
        <dbReference type="EMBL" id="JAD18695.1"/>
    </source>
</evidence>
<name>A0A0A8Y133_ARUDO</name>
<accession>A0A0A8Y133</accession>
<dbReference type="EMBL" id="GBRH01279200">
    <property type="protein sequence ID" value="JAD18695.1"/>
    <property type="molecule type" value="Transcribed_RNA"/>
</dbReference>
<evidence type="ECO:0008006" key="2">
    <source>
        <dbReference type="Google" id="ProtNLM"/>
    </source>
</evidence>
<reference evidence="1" key="2">
    <citation type="journal article" date="2015" name="Data Brief">
        <title>Shoot transcriptome of the giant reed, Arundo donax.</title>
        <authorList>
            <person name="Barrero R.A."/>
            <person name="Guerrero F.D."/>
            <person name="Moolhuijzen P."/>
            <person name="Goolsby J.A."/>
            <person name="Tidwell J."/>
            <person name="Bellgard S.E."/>
            <person name="Bellgard M.I."/>
        </authorList>
    </citation>
    <scope>NUCLEOTIDE SEQUENCE</scope>
    <source>
        <tissue evidence="1">Shoot tissue taken approximately 20 cm above the soil surface</tissue>
    </source>
</reference>